<dbReference type="PANTHER" id="PTHR12993:SF26">
    <property type="entry name" value="1D-MYO-INOSITOL 2-ACETAMIDO-2-DEOXY-ALPHA-D-GLUCOPYRANOSIDE DEACETYLASE"/>
    <property type="match status" value="1"/>
</dbReference>
<dbReference type="Gene3D" id="3.40.50.10320">
    <property type="entry name" value="LmbE-like"/>
    <property type="match status" value="1"/>
</dbReference>
<proteinExistence type="inferred from homology"/>
<dbReference type="Proteomes" id="UP000199013">
    <property type="component" value="Unassembled WGS sequence"/>
</dbReference>
<keyword evidence="1 4" id="KW-0479">Metal-binding</keyword>
<feature type="binding site" evidence="4">
    <location>
        <position position="164"/>
    </location>
    <ligand>
        <name>Zn(2+)</name>
        <dbReference type="ChEBI" id="CHEBI:29105"/>
    </ligand>
</feature>
<comment type="catalytic activity">
    <reaction evidence="4">
        <text>1D-myo-inositol 2-acetamido-2-deoxy-alpha-D-glucopyranoside + H2O = 1D-myo-inositol 2-amino-2-deoxy-alpha-D-glucopyranoside + acetate</text>
        <dbReference type="Rhea" id="RHEA:26180"/>
        <dbReference type="ChEBI" id="CHEBI:15377"/>
        <dbReference type="ChEBI" id="CHEBI:30089"/>
        <dbReference type="ChEBI" id="CHEBI:52442"/>
        <dbReference type="ChEBI" id="CHEBI:58886"/>
        <dbReference type="EC" id="3.5.1.103"/>
    </reaction>
</comment>
<dbReference type="EMBL" id="FLUV01000539">
    <property type="protein sequence ID" value="SBW19369.1"/>
    <property type="molecule type" value="Genomic_DNA"/>
</dbReference>
<dbReference type="GO" id="GO:0035595">
    <property type="term" value="F:N-acetylglucosaminylinositol deacetylase activity"/>
    <property type="evidence" value="ECO:0007669"/>
    <property type="project" value="UniProtKB-EC"/>
</dbReference>
<dbReference type="Pfam" id="PF02585">
    <property type="entry name" value="PIG-L"/>
    <property type="match status" value="1"/>
</dbReference>
<reference evidence="6" key="1">
    <citation type="submission" date="2016-02" db="EMBL/GenBank/DDBJ databases">
        <authorList>
            <person name="Wibberg D."/>
        </authorList>
    </citation>
    <scope>NUCLEOTIDE SEQUENCE [LARGE SCALE GENOMIC DNA]</scope>
</reference>
<dbReference type="InterPro" id="IPR003737">
    <property type="entry name" value="GlcNAc_PI_deacetylase-related"/>
</dbReference>
<gene>
    <name evidence="5" type="primary">mshB3</name>
    <name evidence="4" type="synonym">mshB</name>
    <name evidence="5" type="ORF">FDG2_1285</name>
</gene>
<protein>
    <recommendedName>
        <fullName evidence="4">1D-myo-inositol 2-acetamido-2-deoxy-alpha-D-glucopyranoside deacetylase</fullName>
        <shortName evidence="4">GlcNAc-Ins deacetylase</shortName>
        <ecNumber evidence="4">3.5.1.103</ecNumber>
    </recommendedName>
    <alternativeName>
        <fullName evidence="4">N-acetyl-1-D-myo-inositol-2-amino-2-deoxy-alpha-D-glucopyranoside deacetylase</fullName>
    </alternativeName>
</protein>
<feature type="binding site" evidence="4">
    <location>
        <position position="28"/>
    </location>
    <ligand>
        <name>Zn(2+)</name>
        <dbReference type="ChEBI" id="CHEBI:29105"/>
    </ligand>
</feature>
<dbReference type="PANTHER" id="PTHR12993">
    <property type="entry name" value="N-ACETYLGLUCOSAMINYL-PHOSPHATIDYLINOSITOL DE-N-ACETYLASE-RELATED"/>
    <property type="match status" value="1"/>
</dbReference>
<keyword evidence="3 4" id="KW-0862">Zinc</keyword>
<keyword evidence="2 4" id="KW-0378">Hydrolase</keyword>
<dbReference type="InterPro" id="IPR024078">
    <property type="entry name" value="LmbE-like_dom_sf"/>
</dbReference>
<dbReference type="InterPro" id="IPR017810">
    <property type="entry name" value="Mycothiol_biosynthesis_MshB"/>
</dbReference>
<evidence type="ECO:0000256" key="2">
    <source>
        <dbReference type="ARBA" id="ARBA00022801"/>
    </source>
</evidence>
<comment type="similarity">
    <text evidence="4">Belongs to the MshB deacetylase family.</text>
</comment>
<dbReference type="SUPFAM" id="SSF102588">
    <property type="entry name" value="LmbE-like"/>
    <property type="match status" value="1"/>
</dbReference>
<evidence type="ECO:0000256" key="1">
    <source>
        <dbReference type="ARBA" id="ARBA00022723"/>
    </source>
</evidence>
<dbReference type="NCBIfam" id="TIGR03445">
    <property type="entry name" value="mycothiol_MshB"/>
    <property type="match status" value="1"/>
</dbReference>
<dbReference type="GO" id="GO:0010125">
    <property type="term" value="P:mycothiol biosynthetic process"/>
    <property type="evidence" value="ECO:0007669"/>
    <property type="project" value="UniProtKB-UniRule"/>
</dbReference>
<keyword evidence="6" id="KW-1185">Reference proteome</keyword>
<dbReference type="GO" id="GO:0008270">
    <property type="term" value="F:zinc ion binding"/>
    <property type="evidence" value="ECO:0007669"/>
    <property type="project" value="UniProtKB-UniRule"/>
</dbReference>
<comment type="function">
    <text evidence="4">Catalyzes the deacetylation of 1D-myo-inositol 2-acetamido-2-deoxy-alpha-D-glucopyranoside (GlcNAc-Ins) in the mycothiol biosynthesis pathway.</text>
</comment>
<name>A0A1C3NVA0_9ACTN</name>
<feature type="binding site" evidence="4">
    <location>
        <position position="31"/>
    </location>
    <ligand>
        <name>Zn(2+)</name>
        <dbReference type="ChEBI" id="CHEBI:29105"/>
    </ligand>
</feature>
<organism evidence="5 6">
    <name type="scientific">Candidatus Protofrankia californiensis</name>
    <dbReference type="NCBI Taxonomy" id="1839754"/>
    <lineage>
        <taxon>Bacteria</taxon>
        <taxon>Bacillati</taxon>
        <taxon>Actinomycetota</taxon>
        <taxon>Actinomycetes</taxon>
        <taxon>Frankiales</taxon>
        <taxon>Frankiaceae</taxon>
        <taxon>Protofrankia</taxon>
    </lineage>
</organism>
<comment type="cofactor">
    <cofactor evidence="4">
        <name>Zn(2+)</name>
        <dbReference type="ChEBI" id="CHEBI:29105"/>
    </cofactor>
    <text evidence="4">Binds 1 zinc ion per subunit.</text>
</comment>
<evidence type="ECO:0000256" key="3">
    <source>
        <dbReference type="ARBA" id="ARBA00022833"/>
    </source>
</evidence>
<dbReference type="AlphaFoldDB" id="A0A1C3NVA0"/>
<evidence type="ECO:0000313" key="5">
    <source>
        <dbReference type="EMBL" id="SBW19369.1"/>
    </source>
</evidence>
<accession>A0A1C3NVA0</accession>
<sequence length="318" mass="33940">MTAPAARTGSGTDFTALPARRVMFVHAHPDDEVIGTGVSIASYAAAPDTAVTLVTCTLGEMGEVLVPELINLRSDLGDQLGGYRMGELTAACVALGVTDHRFLGGAGRWRDSGMMGTPGNDDPRCLWRADIDTATAALVRIVREVRPQVLVTYDENGGYGHPDHIRAHELTARAFDVAADAAFAPDAGPRWQPLKLYETAMPRSAIQAGIDYFRSSGAGQELFAGVESAEDVPMAVPDEAVTTEIQAHPYYEAKIAAMRAHATQMTTDGFFFALADGIGHHAWGTEYYVLTRGERGPGAGPYGRETDLFAGLDLNVRG</sequence>
<dbReference type="EC" id="3.5.1.103" evidence="4"/>
<evidence type="ECO:0000256" key="4">
    <source>
        <dbReference type="HAMAP-Rule" id="MF_01696"/>
    </source>
</evidence>
<dbReference type="HAMAP" id="MF_01696">
    <property type="entry name" value="MshB"/>
    <property type="match status" value="1"/>
</dbReference>
<evidence type="ECO:0000313" key="6">
    <source>
        <dbReference type="Proteomes" id="UP000199013"/>
    </source>
</evidence>